<evidence type="ECO:0000313" key="1">
    <source>
        <dbReference type="EMBL" id="KRN06426.1"/>
    </source>
</evidence>
<accession>A0A023D050</accession>
<name>A0A023D050_9LACO</name>
<dbReference type="PATRIC" id="fig|1423806.3.peg.1064"/>
<evidence type="ECO:0000313" key="2">
    <source>
        <dbReference type="Proteomes" id="UP000050961"/>
    </source>
</evidence>
<protein>
    <submittedName>
        <fullName evidence="1">Uncharacterized protein</fullName>
    </submittedName>
</protein>
<proteinExistence type="predicted"/>
<dbReference type="AlphaFoldDB" id="A0A023D050"/>
<organism evidence="1 2">
    <name type="scientific">Liquorilactobacillus sucicola DSM 21376 = JCM 15457</name>
    <dbReference type="NCBI Taxonomy" id="1423806"/>
    <lineage>
        <taxon>Bacteria</taxon>
        <taxon>Bacillati</taxon>
        <taxon>Bacillota</taxon>
        <taxon>Bacilli</taxon>
        <taxon>Lactobacillales</taxon>
        <taxon>Lactobacillaceae</taxon>
        <taxon>Liquorilactobacillus</taxon>
    </lineage>
</organism>
<dbReference type="EMBL" id="AYZF01000011">
    <property type="protein sequence ID" value="KRN06426.1"/>
    <property type="molecule type" value="Genomic_DNA"/>
</dbReference>
<gene>
    <name evidence="1" type="ORF">FD15_GL001047</name>
</gene>
<reference evidence="1 2" key="1">
    <citation type="journal article" date="2015" name="Genome Announc.">
        <title>Expanding the biotechnology potential of lactobacilli through comparative genomics of 213 strains and associated genera.</title>
        <authorList>
            <person name="Sun Z."/>
            <person name="Harris H.M."/>
            <person name="McCann A."/>
            <person name="Guo C."/>
            <person name="Argimon S."/>
            <person name="Zhang W."/>
            <person name="Yang X."/>
            <person name="Jeffery I.B."/>
            <person name="Cooney J.C."/>
            <person name="Kagawa T.F."/>
            <person name="Liu W."/>
            <person name="Song Y."/>
            <person name="Salvetti E."/>
            <person name="Wrobel A."/>
            <person name="Rasinkangas P."/>
            <person name="Parkhill J."/>
            <person name="Rea M.C."/>
            <person name="O'Sullivan O."/>
            <person name="Ritari J."/>
            <person name="Douillard F.P."/>
            <person name="Paul Ross R."/>
            <person name="Yang R."/>
            <person name="Briner A.E."/>
            <person name="Felis G.E."/>
            <person name="de Vos W.M."/>
            <person name="Barrangou R."/>
            <person name="Klaenhammer T.R."/>
            <person name="Caufield P.W."/>
            <person name="Cui Y."/>
            <person name="Zhang H."/>
            <person name="O'Toole P.W."/>
        </authorList>
    </citation>
    <scope>NUCLEOTIDE SEQUENCE [LARGE SCALE GENOMIC DNA]</scope>
    <source>
        <strain evidence="1 2">DSM 21376</strain>
    </source>
</reference>
<keyword evidence="2" id="KW-1185">Reference proteome</keyword>
<dbReference type="Proteomes" id="UP000050961">
    <property type="component" value="Unassembled WGS sequence"/>
</dbReference>
<comment type="caution">
    <text evidence="1">The sequence shown here is derived from an EMBL/GenBank/DDBJ whole genome shotgun (WGS) entry which is preliminary data.</text>
</comment>
<sequence>MAYGTRLYGIKRGLCQKLTFGTAPFLTSYYVTQRVAAAGLMGINSAIKKEEGSTHIV</sequence>